<evidence type="ECO:0000256" key="2">
    <source>
        <dbReference type="ARBA" id="ARBA00022475"/>
    </source>
</evidence>
<evidence type="ECO:0000256" key="1">
    <source>
        <dbReference type="ARBA" id="ARBA00004651"/>
    </source>
</evidence>
<keyword evidence="2" id="KW-1003">Cell membrane</keyword>
<dbReference type="GO" id="GO:0005886">
    <property type="term" value="C:plasma membrane"/>
    <property type="evidence" value="ECO:0007669"/>
    <property type="project" value="UniProtKB-SubCell"/>
</dbReference>
<feature type="transmembrane region" description="Helical" evidence="7">
    <location>
        <begin position="141"/>
        <end position="164"/>
    </location>
</feature>
<evidence type="ECO:0000313" key="9">
    <source>
        <dbReference type="Proteomes" id="UP000635606"/>
    </source>
</evidence>
<feature type="transmembrane region" description="Helical" evidence="7">
    <location>
        <begin position="48"/>
        <end position="70"/>
    </location>
</feature>
<organism evidence="8 9">
    <name type="scientific">Virgisporangium ochraceum</name>
    <dbReference type="NCBI Taxonomy" id="65505"/>
    <lineage>
        <taxon>Bacteria</taxon>
        <taxon>Bacillati</taxon>
        <taxon>Actinomycetota</taxon>
        <taxon>Actinomycetes</taxon>
        <taxon>Micromonosporales</taxon>
        <taxon>Micromonosporaceae</taxon>
        <taxon>Virgisporangium</taxon>
    </lineage>
</organism>
<dbReference type="Proteomes" id="UP000635606">
    <property type="component" value="Unassembled WGS sequence"/>
</dbReference>
<dbReference type="PANTHER" id="PTHR30213:SF1">
    <property type="entry name" value="INNER MEMBRANE PROTEIN YHJD"/>
    <property type="match status" value="1"/>
</dbReference>
<feature type="transmembrane region" description="Helical" evidence="7">
    <location>
        <begin position="100"/>
        <end position="120"/>
    </location>
</feature>
<evidence type="ECO:0000256" key="7">
    <source>
        <dbReference type="SAM" id="Phobius"/>
    </source>
</evidence>
<gene>
    <name evidence="8" type="ORF">Voc01_052540</name>
</gene>
<dbReference type="RefSeq" id="WP_203930244.1">
    <property type="nucleotide sequence ID" value="NZ_BOPH01000078.1"/>
</dbReference>
<dbReference type="Pfam" id="PF03631">
    <property type="entry name" value="Virul_fac_BrkB"/>
    <property type="match status" value="1"/>
</dbReference>
<dbReference type="InterPro" id="IPR017039">
    <property type="entry name" value="Virul_fac_BrkB"/>
</dbReference>
<name>A0A8J3ZUB9_9ACTN</name>
<keyword evidence="5 7" id="KW-0472">Membrane</keyword>
<sequence length="366" mass="38822">MVIVDRIERAIVARADKVRARSRPIDHIFLAYGRYDAIDGTRLAAATAYYGFFAAFALGVLAFAVVGWAVPGSDSAALDAVQDYLSGNLPQLDAESLTKASGRIGVIAIFGLIIAGVGWIETLRSSQRALWCLEQHPGHPVVRWLLDLAVLTVLGALLLVSIAISSGLRGVLLGLREEAESVLVPAAAESFVTWTDTLIAAGVDLVLAASLLAVVPRLRMPFRRWIRPALLVVVGLGILKVIGRWFITRTQHNPAYENFTAAAAAVGLLLFMYFFHQIVLFAASLAATSHRGVVYDMANRPGRMVAEPEPTAPGEPPAPALATAPAQPATPPASASSASKLEPTLASKPTPESAPTPEPARTKGTE</sequence>
<accession>A0A8J3ZUB9</accession>
<dbReference type="PANTHER" id="PTHR30213">
    <property type="entry name" value="INNER MEMBRANE PROTEIN YHJD"/>
    <property type="match status" value="1"/>
</dbReference>
<feature type="transmembrane region" description="Helical" evidence="7">
    <location>
        <begin position="198"/>
        <end position="216"/>
    </location>
</feature>
<feature type="transmembrane region" description="Helical" evidence="7">
    <location>
        <begin position="259"/>
        <end position="287"/>
    </location>
</feature>
<evidence type="ECO:0000313" key="8">
    <source>
        <dbReference type="EMBL" id="GIJ70337.1"/>
    </source>
</evidence>
<evidence type="ECO:0000256" key="4">
    <source>
        <dbReference type="ARBA" id="ARBA00022989"/>
    </source>
</evidence>
<comment type="caution">
    <text evidence="8">The sequence shown here is derived from an EMBL/GenBank/DDBJ whole genome shotgun (WGS) entry which is preliminary data.</text>
</comment>
<feature type="compositionally biased region" description="Low complexity" evidence="6">
    <location>
        <begin position="320"/>
        <end position="351"/>
    </location>
</feature>
<protein>
    <submittedName>
        <fullName evidence="8">Uncharacterized protein</fullName>
    </submittedName>
</protein>
<reference evidence="8" key="1">
    <citation type="submission" date="2021-01" db="EMBL/GenBank/DDBJ databases">
        <title>Whole genome shotgun sequence of Virgisporangium ochraceum NBRC 16418.</title>
        <authorList>
            <person name="Komaki H."/>
            <person name="Tamura T."/>
        </authorList>
    </citation>
    <scope>NUCLEOTIDE SEQUENCE</scope>
    <source>
        <strain evidence="8">NBRC 16418</strain>
    </source>
</reference>
<evidence type="ECO:0000256" key="3">
    <source>
        <dbReference type="ARBA" id="ARBA00022692"/>
    </source>
</evidence>
<feature type="transmembrane region" description="Helical" evidence="7">
    <location>
        <begin position="228"/>
        <end position="247"/>
    </location>
</feature>
<dbReference type="EMBL" id="BOPH01000078">
    <property type="protein sequence ID" value="GIJ70337.1"/>
    <property type="molecule type" value="Genomic_DNA"/>
</dbReference>
<feature type="region of interest" description="Disordered" evidence="6">
    <location>
        <begin position="305"/>
        <end position="366"/>
    </location>
</feature>
<dbReference type="AlphaFoldDB" id="A0A8J3ZUB9"/>
<evidence type="ECO:0000256" key="6">
    <source>
        <dbReference type="SAM" id="MobiDB-lite"/>
    </source>
</evidence>
<keyword evidence="9" id="KW-1185">Reference proteome</keyword>
<keyword evidence="3 7" id="KW-0812">Transmembrane</keyword>
<proteinExistence type="predicted"/>
<evidence type="ECO:0000256" key="5">
    <source>
        <dbReference type="ARBA" id="ARBA00023136"/>
    </source>
</evidence>
<feature type="compositionally biased region" description="Pro residues" evidence="6">
    <location>
        <begin position="310"/>
        <end position="319"/>
    </location>
</feature>
<keyword evidence="4 7" id="KW-1133">Transmembrane helix</keyword>
<comment type="subcellular location">
    <subcellularLocation>
        <location evidence="1">Cell membrane</location>
        <topology evidence="1">Multi-pass membrane protein</topology>
    </subcellularLocation>
</comment>